<dbReference type="AlphaFoldDB" id="A0A7X1KQU2"/>
<gene>
    <name evidence="4" type="ORF">H7F53_12385</name>
</gene>
<keyword evidence="5" id="KW-1185">Reference proteome</keyword>
<sequence length="181" mass="17550">MPAALAVAVPAALVVAGPAAATAAEPTAPALAPPLATARLVHSDGTPAGLARIISADGHAVIVVEITGVPAGPHGLHLHAVGQCAGPAFLSAGSHLNPAAKAHGIDNPAGSHLGDLPNLTADAQGRISARIHFAGDPQALATALFDADGSALVLHAGPDDYKTDPAGNSGSRIVCGVLTKG</sequence>
<accession>A0A7X1KQU2</accession>
<dbReference type="Pfam" id="PF00080">
    <property type="entry name" value="Sod_Cu"/>
    <property type="match status" value="1"/>
</dbReference>
<evidence type="ECO:0000259" key="3">
    <source>
        <dbReference type="Pfam" id="PF00080"/>
    </source>
</evidence>
<organism evidence="4 5">
    <name type="scientific">Novosphingobium piscinae</name>
    <dbReference type="NCBI Taxonomy" id="1507448"/>
    <lineage>
        <taxon>Bacteria</taxon>
        <taxon>Pseudomonadati</taxon>
        <taxon>Pseudomonadota</taxon>
        <taxon>Alphaproteobacteria</taxon>
        <taxon>Sphingomonadales</taxon>
        <taxon>Sphingomonadaceae</taxon>
        <taxon>Novosphingobium</taxon>
    </lineage>
</organism>
<feature type="domain" description="Superoxide dismutase copper/zinc binding" evidence="3">
    <location>
        <begin position="59"/>
        <end position="177"/>
    </location>
</feature>
<dbReference type="CDD" id="cd00305">
    <property type="entry name" value="Cu-Zn_Superoxide_Dismutase"/>
    <property type="match status" value="1"/>
</dbReference>
<dbReference type="SUPFAM" id="SSF49329">
    <property type="entry name" value="Cu,Zn superoxide dismutase-like"/>
    <property type="match status" value="1"/>
</dbReference>
<feature type="chain" id="PRO_5030931312" evidence="2">
    <location>
        <begin position="24"/>
        <end position="181"/>
    </location>
</feature>
<dbReference type="InterPro" id="IPR001424">
    <property type="entry name" value="SOD_Cu_Zn_dom"/>
</dbReference>
<dbReference type="Proteomes" id="UP000551327">
    <property type="component" value="Unassembled WGS sequence"/>
</dbReference>
<comment type="similarity">
    <text evidence="1">Belongs to the Cu-Zn superoxide dismutase family.</text>
</comment>
<comment type="caution">
    <text evidence="4">The sequence shown here is derived from an EMBL/GenBank/DDBJ whole genome shotgun (WGS) entry which is preliminary data.</text>
</comment>
<dbReference type="GO" id="GO:0006801">
    <property type="term" value="P:superoxide metabolic process"/>
    <property type="evidence" value="ECO:0007669"/>
    <property type="project" value="InterPro"/>
</dbReference>
<evidence type="ECO:0000313" key="4">
    <source>
        <dbReference type="EMBL" id="MBC2669945.1"/>
    </source>
</evidence>
<dbReference type="Gene3D" id="2.60.40.200">
    <property type="entry name" value="Superoxide dismutase, copper/zinc binding domain"/>
    <property type="match status" value="1"/>
</dbReference>
<protein>
    <submittedName>
        <fullName evidence="4">Superoxide dismutase family protein</fullName>
    </submittedName>
</protein>
<dbReference type="GO" id="GO:0005507">
    <property type="term" value="F:copper ion binding"/>
    <property type="evidence" value="ECO:0007669"/>
    <property type="project" value="InterPro"/>
</dbReference>
<dbReference type="PANTHER" id="PTHR10003">
    <property type="entry name" value="SUPEROXIDE DISMUTASE CU-ZN -RELATED"/>
    <property type="match status" value="1"/>
</dbReference>
<reference evidence="4 5" key="1">
    <citation type="submission" date="2020-08" db="EMBL/GenBank/DDBJ databases">
        <title>The genome sequence of type strain Novosphingobium piscinae KCTC 42194.</title>
        <authorList>
            <person name="Liu Y."/>
        </authorList>
    </citation>
    <scope>NUCLEOTIDE SEQUENCE [LARGE SCALE GENOMIC DNA]</scope>
    <source>
        <strain evidence="4 5">KCTC 42194</strain>
    </source>
</reference>
<dbReference type="InterPro" id="IPR036423">
    <property type="entry name" value="SOD-like_Cu/Zn_dom_sf"/>
</dbReference>
<keyword evidence="2" id="KW-0732">Signal</keyword>
<feature type="signal peptide" evidence="2">
    <location>
        <begin position="1"/>
        <end position="23"/>
    </location>
</feature>
<name>A0A7X1KQU2_9SPHN</name>
<proteinExistence type="inferred from homology"/>
<evidence type="ECO:0000313" key="5">
    <source>
        <dbReference type="Proteomes" id="UP000551327"/>
    </source>
</evidence>
<evidence type="ECO:0000256" key="2">
    <source>
        <dbReference type="SAM" id="SignalP"/>
    </source>
</evidence>
<evidence type="ECO:0000256" key="1">
    <source>
        <dbReference type="ARBA" id="ARBA00010457"/>
    </source>
</evidence>
<dbReference type="InterPro" id="IPR024134">
    <property type="entry name" value="SOD_Cu/Zn_/chaperone"/>
</dbReference>
<dbReference type="EMBL" id="JACLAX010000012">
    <property type="protein sequence ID" value="MBC2669945.1"/>
    <property type="molecule type" value="Genomic_DNA"/>
</dbReference>